<evidence type="ECO:0000313" key="12">
    <source>
        <dbReference type="EMBL" id="CAL5136629.1"/>
    </source>
</evidence>
<dbReference type="GO" id="GO:0005770">
    <property type="term" value="C:late endosome"/>
    <property type="evidence" value="ECO:0007669"/>
    <property type="project" value="UniProtKB-SubCell"/>
</dbReference>
<evidence type="ECO:0000259" key="9">
    <source>
        <dbReference type="PROSITE" id="PS50004"/>
    </source>
</evidence>
<dbReference type="PANTHER" id="PTHR45999:SF4">
    <property type="entry name" value="UNC-13-4A, ISOFORM B"/>
    <property type="match status" value="1"/>
</dbReference>
<evidence type="ECO:0000256" key="4">
    <source>
        <dbReference type="ARBA" id="ARBA00005823"/>
    </source>
</evidence>
<dbReference type="InterPro" id="IPR014770">
    <property type="entry name" value="Munc13_1"/>
</dbReference>
<dbReference type="Gene3D" id="1.10.357.50">
    <property type="match status" value="1"/>
</dbReference>
<name>A0AAV2THX8_CALDB</name>
<dbReference type="Pfam" id="PF00168">
    <property type="entry name" value="C2"/>
    <property type="match status" value="2"/>
</dbReference>
<evidence type="ECO:0008006" key="14">
    <source>
        <dbReference type="Google" id="ProtNLM"/>
    </source>
</evidence>
<dbReference type="PROSITE" id="PS51258">
    <property type="entry name" value="MHD1"/>
    <property type="match status" value="1"/>
</dbReference>
<keyword evidence="6" id="KW-0963">Cytoplasm</keyword>
<feature type="domain" description="C2" evidence="9">
    <location>
        <begin position="1"/>
        <end position="195"/>
    </location>
</feature>
<comment type="similarity">
    <text evidence="4">Belongs to the unc-13 family.</text>
</comment>
<evidence type="ECO:0000256" key="8">
    <source>
        <dbReference type="SAM" id="MobiDB-lite"/>
    </source>
</evidence>
<evidence type="ECO:0000256" key="5">
    <source>
        <dbReference type="ARBA" id="ARBA00022483"/>
    </source>
</evidence>
<dbReference type="GO" id="GO:0099503">
    <property type="term" value="C:secretory vesicle"/>
    <property type="evidence" value="ECO:0007669"/>
    <property type="project" value="TreeGrafter"/>
</dbReference>
<evidence type="ECO:0000256" key="6">
    <source>
        <dbReference type="ARBA" id="ARBA00022490"/>
    </source>
</evidence>
<dbReference type="SUPFAM" id="SSF49562">
    <property type="entry name" value="C2 domain (Calcium/lipid-binding domain, CaLB)"/>
    <property type="match status" value="2"/>
</dbReference>
<evidence type="ECO:0000256" key="2">
    <source>
        <dbReference type="ARBA" id="ARBA00004496"/>
    </source>
</evidence>
<dbReference type="InterPro" id="IPR010439">
    <property type="entry name" value="MUN_dom"/>
</dbReference>
<evidence type="ECO:0000256" key="1">
    <source>
        <dbReference type="ARBA" id="ARBA00004172"/>
    </source>
</evidence>
<evidence type="ECO:0000256" key="7">
    <source>
        <dbReference type="ARBA" id="ARBA00022753"/>
    </source>
</evidence>
<comment type="caution">
    <text evidence="12">The sequence shown here is derived from an EMBL/GenBank/DDBJ whole genome shotgun (WGS) entry which is preliminary data.</text>
</comment>
<dbReference type="PROSITE" id="PS51259">
    <property type="entry name" value="MHD2"/>
    <property type="match status" value="1"/>
</dbReference>
<sequence>MTVYSDDRKGLASPSKLLWSFSDPYCILGIVPGRGIQDIEASYEDEPQCGNAPRPSLQMDQECLPSTGRSSEGRRFSLAKPSIKRFGRSLRRHVDRGDTTSSVGMQPARSKTLSLKDRRIPAKILRYTAVIENTLEPVWNERFQFEVDDYTADKLHLDIWDHDEETSVMDAVCSLNEVRGVKQLGRYFKQVSQSARKGQAGDLDDFLGCINIDLKDIPSAGIEQWIKLQGRSAKSKVQGEIRIGLKLTARDEKGRSEHKEMMAVREHVQLLYNFILHELRCSKLECLSQSFKLFTERALMLITQCQVVFSADYPENLQHLECLLKCLKSLYSSRLFQFCHPFCNTLQCELIAALKKRTKSNYEILKTSKLSEEEEDWTGSITDSEARMYVTHFNRLSYELHAASETYSPIFERQVDVNLADLIQKVYAGMINEDLLIKHELDKLVEKLKAKDRFPPEPVKNEVRRRTSVQKMDENRSTIFESIQLGNTALYELFWVYCTLAEFEQHPCRITEPSKDAAKEDVSWYSWFRPVLYAWIARCSQALMNLVENSIDADQLDVFPQSTKCDGKRRRSREPLSQSCASTETILSPSASQTVTNLAAILRIWQSLNWPDQNTRPGYEITLTQIICECALTYAKQLNEKLRLQGYCDEQGQFDISDQLCVGLNNLYAVRKLVIELPQSFEVLETPTDGNSSEEMQDKDFPSKTQQFTFSRKLPDKLLEIHQNGVSEISRVLERVLYRVTAKAAYDLMFYLESNLMTFRQLVSQNLLKQCFLTVWDECLQQFIEQVNKEADFGSGFVGPGAYLSHNSEDPSKGKFVIPLATHFTDEQGQNQAPDLSPESILRSKATLTKLKQALELLIDFFVKIGDKQINRNDLQNENFQDVNYLIKLYLSTTPELVELYFTEKIVEQESTVSTSYGSLSVKVYLQRSSLTVEVISATGLIPLDSNGLSDPFVIVELAPRHIFAQTPKPVRTRVVKNSLEPQFNEKFEFNVSAKEITHPAACVAFIVMDHDLLLSDDLEGCTFLRLSSLFQIKDDSAADESAGKSRSTASSFCVLPILRPVSKKHSALNVLSQRTDTYAQEIFKKWQSMELDTTA</sequence>
<keyword evidence="5" id="KW-0268">Exocytosis</keyword>
<dbReference type="GO" id="GO:0006887">
    <property type="term" value="P:exocytosis"/>
    <property type="evidence" value="ECO:0007669"/>
    <property type="project" value="UniProtKB-KW"/>
</dbReference>
<evidence type="ECO:0000256" key="3">
    <source>
        <dbReference type="ARBA" id="ARBA00004603"/>
    </source>
</evidence>
<dbReference type="PROSITE" id="PS50004">
    <property type="entry name" value="C2"/>
    <property type="match status" value="2"/>
</dbReference>
<dbReference type="InterPro" id="IPR000008">
    <property type="entry name" value="C2_dom"/>
</dbReference>
<accession>A0AAV2THX8</accession>
<dbReference type="InterPro" id="IPR035892">
    <property type="entry name" value="C2_domain_sf"/>
</dbReference>
<dbReference type="PANTHER" id="PTHR45999">
    <property type="entry name" value="UNC-13-4A, ISOFORM B"/>
    <property type="match status" value="1"/>
</dbReference>
<protein>
    <recommendedName>
        <fullName evidence="14">BAI1-associated protein 3</fullName>
    </recommendedName>
</protein>
<feature type="region of interest" description="Disordered" evidence="8">
    <location>
        <begin position="45"/>
        <end position="74"/>
    </location>
</feature>
<feature type="domain" description="MHD2" evidence="11">
    <location>
        <begin position="742"/>
        <end position="901"/>
    </location>
</feature>
<dbReference type="Proteomes" id="UP001497525">
    <property type="component" value="Unassembled WGS sequence"/>
</dbReference>
<dbReference type="Gene3D" id="2.60.40.150">
    <property type="entry name" value="C2 domain"/>
    <property type="match status" value="2"/>
</dbReference>
<dbReference type="GO" id="GO:0055037">
    <property type="term" value="C:recycling endosome"/>
    <property type="evidence" value="ECO:0007669"/>
    <property type="project" value="UniProtKB-SubCell"/>
</dbReference>
<dbReference type="InterPro" id="IPR052095">
    <property type="entry name" value="UNC-13_domain"/>
</dbReference>
<organism evidence="12 13">
    <name type="scientific">Calicophoron daubneyi</name>
    <name type="common">Rumen fluke</name>
    <name type="synonym">Paramphistomum daubneyi</name>
    <dbReference type="NCBI Taxonomy" id="300641"/>
    <lineage>
        <taxon>Eukaryota</taxon>
        <taxon>Metazoa</taxon>
        <taxon>Spiralia</taxon>
        <taxon>Lophotrochozoa</taxon>
        <taxon>Platyhelminthes</taxon>
        <taxon>Trematoda</taxon>
        <taxon>Digenea</taxon>
        <taxon>Plagiorchiida</taxon>
        <taxon>Pronocephalata</taxon>
        <taxon>Paramphistomoidea</taxon>
        <taxon>Paramphistomidae</taxon>
        <taxon>Calicophoron</taxon>
    </lineage>
</organism>
<proteinExistence type="inferred from homology"/>
<dbReference type="EMBL" id="CAXLJL010000345">
    <property type="protein sequence ID" value="CAL5136629.1"/>
    <property type="molecule type" value="Genomic_DNA"/>
</dbReference>
<gene>
    <name evidence="12" type="ORF">CDAUBV1_LOCUS10756</name>
</gene>
<comment type="subcellular location">
    <subcellularLocation>
        <location evidence="2">Cytoplasm</location>
    </subcellularLocation>
    <subcellularLocation>
        <location evidence="3">Late endosome</location>
    </subcellularLocation>
    <subcellularLocation>
        <location evidence="1">Recycling endosome</location>
    </subcellularLocation>
</comment>
<dbReference type="AlphaFoldDB" id="A0AAV2THX8"/>
<evidence type="ECO:0000259" key="11">
    <source>
        <dbReference type="PROSITE" id="PS51259"/>
    </source>
</evidence>
<feature type="domain" description="C2" evidence="9">
    <location>
        <begin position="907"/>
        <end position="1043"/>
    </location>
</feature>
<reference evidence="12" key="1">
    <citation type="submission" date="2024-06" db="EMBL/GenBank/DDBJ databases">
        <authorList>
            <person name="Liu X."/>
            <person name="Lenzi L."/>
            <person name="Haldenby T S."/>
            <person name="Uol C."/>
        </authorList>
    </citation>
    <scope>NUCLEOTIDE SEQUENCE</scope>
</reference>
<dbReference type="SMART" id="SM00239">
    <property type="entry name" value="C2"/>
    <property type="match status" value="2"/>
</dbReference>
<evidence type="ECO:0000259" key="10">
    <source>
        <dbReference type="PROSITE" id="PS51258"/>
    </source>
</evidence>
<feature type="domain" description="MHD1" evidence="10">
    <location>
        <begin position="494"/>
        <end position="638"/>
    </location>
</feature>
<evidence type="ECO:0000313" key="13">
    <source>
        <dbReference type="Proteomes" id="UP001497525"/>
    </source>
</evidence>
<dbReference type="Pfam" id="PF06292">
    <property type="entry name" value="MUN"/>
    <property type="match status" value="1"/>
</dbReference>
<keyword evidence="7" id="KW-0967">Endosome</keyword>
<dbReference type="InterPro" id="IPR014772">
    <property type="entry name" value="Munc13_dom-2"/>
</dbReference>